<comment type="caution">
    <text evidence="1">The sequence shown here is derived from an EMBL/GenBank/DDBJ whole genome shotgun (WGS) entry which is preliminary data.</text>
</comment>
<protein>
    <submittedName>
        <fullName evidence="1">Uncharacterized protein</fullName>
    </submittedName>
</protein>
<reference evidence="1" key="1">
    <citation type="submission" date="2023-04" db="EMBL/GenBank/DDBJ databases">
        <title>A chromosome-level genome assembly of the parasitoid wasp Eretmocerus hayati.</title>
        <authorList>
            <person name="Zhong Y."/>
            <person name="Liu S."/>
            <person name="Liu Y."/>
        </authorList>
    </citation>
    <scope>NUCLEOTIDE SEQUENCE</scope>
    <source>
        <strain evidence="1">ZJU_SS_LIU_2023</strain>
    </source>
</reference>
<name>A0ACC2PVJ6_9HYME</name>
<gene>
    <name evidence="1" type="ORF">QAD02_023312</name>
</gene>
<evidence type="ECO:0000313" key="2">
    <source>
        <dbReference type="Proteomes" id="UP001239111"/>
    </source>
</evidence>
<dbReference type="Proteomes" id="UP001239111">
    <property type="component" value="Chromosome 1"/>
</dbReference>
<sequence length="164" mass="18274">MAPRKNESSEGSKKGERSGNFTNAEKNTFVELLPQFEDKIECKRTDAMTRQEKKQAWADLVEAFNFVSSHTPRTEKNLRNLWESMKKAAKKNGKGDYGETVLTAYCKADDNLSYIVTELNASHVACNDGSINEAVNGNTDASGSLSGKDDQVWSLNTLKFEIIQ</sequence>
<evidence type="ECO:0000313" key="1">
    <source>
        <dbReference type="EMBL" id="KAJ8687518.1"/>
    </source>
</evidence>
<keyword evidence="2" id="KW-1185">Reference proteome</keyword>
<organism evidence="1 2">
    <name type="scientific">Eretmocerus hayati</name>
    <dbReference type="NCBI Taxonomy" id="131215"/>
    <lineage>
        <taxon>Eukaryota</taxon>
        <taxon>Metazoa</taxon>
        <taxon>Ecdysozoa</taxon>
        <taxon>Arthropoda</taxon>
        <taxon>Hexapoda</taxon>
        <taxon>Insecta</taxon>
        <taxon>Pterygota</taxon>
        <taxon>Neoptera</taxon>
        <taxon>Endopterygota</taxon>
        <taxon>Hymenoptera</taxon>
        <taxon>Apocrita</taxon>
        <taxon>Proctotrupomorpha</taxon>
        <taxon>Chalcidoidea</taxon>
        <taxon>Aphelinidae</taxon>
        <taxon>Aphelininae</taxon>
        <taxon>Eretmocerus</taxon>
    </lineage>
</organism>
<proteinExistence type="predicted"/>
<dbReference type="EMBL" id="CM056741">
    <property type="protein sequence ID" value="KAJ8687518.1"/>
    <property type="molecule type" value="Genomic_DNA"/>
</dbReference>
<accession>A0ACC2PVJ6</accession>